<feature type="transmembrane region" description="Helical" evidence="11">
    <location>
        <begin position="20"/>
        <end position="45"/>
    </location>
</feature>
<feature type="transmembrane region" description="Helical" evidence="11">
    <location>
        <begin position="398"/>
        <end position="418"/>
    </location>
</feature>
<keyword evidence="4 11" id="KW-1133">Transmembrane helix</keyword>
<evidence type="ECO:0000256" key="6">
    <source>
        <dbReference type="ARBA" id="ARBA00023136"/>
    </source>
</evidence>
<dbReference type="InterPro" id="IPR014743">
    <property type="entry name" value="Cl-channel_core"/>
</dbReference>
<evidence type="ECO:0000313" key="13">
    <source>
        <dbReference type="Proteomes" id="UP001199469"/>
    </source>
</evidence>
<keyword evidence="5" id="KW-0406">Ion transport</keyword>
<dbReference type="InterPro" id="IPR050368">
    <property type="entry name" value="ClC-type_chloride_channel"/>
</dbReference>
<keyword evidence="3 11" id="KW-0812">Transmembrane</keyword>
<dbReference type="RefSeq" id="WP_230733493.1">
    <property type="nucleotide sequence ID" value="NZ_JAJNDB010000002.1"/>
</dbReference>
<evidence type="ECO:0000313" key="12">
    <source>
        <dbReference type="EMBL" id="MCD2194006.1"/>
    </source>
</evidence>
<dbReference type="Proteomes" id="UP001199469">
    <property type="component" value="Unassembled WGS sequence"/>
</dbReference>
<evidence type="ECO:0000256" key="2">
    <source>
        <dbReference type="ARBA" id="ARBA00022448"/>
    </source>
</evidence>
<keyword evidence="6 11" id="KW-0472">Membrane</keyword>
<accession>A0ABS8P9E0</accession>
<keyword evidence="2" id="KW-0813">Transport</keyword>
<sequence length="453" mass="45915">MLQPNVPDSPGGQVSLAPRFWAVVLLTGIGAGLAGGALTLLLYLVQHTAFGYTEATFLIGVERAPWWRRLLVLFLAGLIAGLGWWLLRGPVSRRLGRASGVSASVWSPDGRMRLRRTALDGVLQIVIVGMGASLGREGAPREVAAAIGSRLSELAGLTAEQRRLIIACGAGAGLAAVYDVPFGGALFTLEVLLGSLSLPLVIPAAVTSLLAVCAAWVVIGDRPVYTFPALAPSASVIVFAVVAAPVGGVAAVGFVRLVAWSRRSRPTGWRLPLATTAVFTAIGALAIPFPELLGNGKGPVQLVLDGSGSLGLLVALTVLKPLATAASLRSGASGGLFTPTLATGTLLGATLGIPWAALWPGSAAGAYALVGGAAFLAAALQAPLSTVVLLLELTHAGTGLLVPIALAAVLGTLIARLIEPRSTYTAGLGEAAVGAPDPLPPPSSSEPLDGDRK</sequence>
<reference evidence="12 13" key="1">
    <citation type="submission" date="2021-11" db="EMBL/GenBank/DDBJ databases">
        <title>Draft genome sequence of Actinomycetospora sp. SF1 isolated from the rhizosphere soil.</title>
        <authorList>
            <person name="Duangmal K."/>
            <person name="Chantavorakit T."/>
        </authorList>
    </citation>
    <scope>NUCLEOTIDE SEQUENCE [LARGE SCALE GENOMIC DNA]</scope>
    <source>
        <strain evidence="12 13">TBRC 5722</strain>
    </source>
</reference>
<feature type="transmembrane region" description="Helical" evidence="11">
    <location>
        <begin position="271"/>
        <end position="289"/>
    </location>
</feature>
<evidence type="ECO:0000256" key="7">
    <source>
        <dbReference type="ARBA" id="ARBA00023173"/>
    </source>
</evidence>
<feature type="transmembrane region" description="Helical" evidence="11">
    <location>
        <begin position="231"/>
        <end position="259"/>
    </location>
</feature>
<protein>
    <submittedName>
        <fullName evidence="12">Chloride channel protein</fullName>
    </submittedName>
</protein>
<dbReference type="EMBL" id="JAJNDB010000002">
    <property type="protein sequence ID" value="MCD2194006.1"/>
    <property type="molecule type" value="Genomic_DNA"/>
</dbReference>
<keyword evidence="7" id="KW-0869">Chloride channel</keyword>
<dbReference type="Gene3D" id="1.10.3080.10">
    <property type="entry name" value="Clc chloride channel"/>
    <property type="match status" value="1"/>
</dbReference>
<evidence type="ECO:0000256" key="3">
    <source>
        <dbReference type="ARBA" id="ARBA00022692"/>
    </source>
</evidence>
<feature type="region of interest" description="Disordered" evidence="10">
    <location>
        <begin position="429"/>
        <end position="453"/>
    </location>
</feature>
<feature type="transmembrane region" description="Helical" evidence="11">
    <location>
        <begin position="66"/>
        <end position="87"/>
    </location>
</feature>
<keyword evidence="8" id="KW-0868">Chloride</keyword>
<dbReference type="SUPFAM" id="SSF81340">
    <property type="entry name" value="Clc chloride channel"/>
    <property type="match status" value="1"/>
</dbReference>
<gene>
    <name evidence="12" type="ORF">LQ327_11535</name>
</gene>
<evidence type="ECO:0000256" key="5">
    <source>
        <dbReference type="ARBA" id="ARBA00023065"/>
    </source>
</evidence>
<evidence type="ECO:0000256" key="9">
    <source>
        <dbReference type="ARBA" id="ARBA00023303"/>
    </source>
</evidence>
<dbReference type="PANTHER" id="PTHR43427">
    <property type="entry name" value="CHLORIDE CHANNEL PROTEIN CLC-E"/>
    <property type="match status" value="1"/>
</dbReference>
<dbReference type="PANTHER" id="PTHR43427:SF6">
    <property type="entry name" value="CHLORIDE CHANNEL PROTEIN CLC-E"/>
    <property type="match status" value="1"/>
</dbReference>
<dbReference type="Pfam" id="PF00654">
    <property type="entry name" value="Voltage_CLC"/>
    <property type="match status" value="1"/>
</dbReference>
<evidence type="ECO:0000256" key="10">
    <source>
        <dbReference type="SAM" id="MobiDB-lite"/>
    </source>
</evidence>
<proteinExistence type="predicted"/>
<feature type="transmembrane region" description="Helical" evidence="11">
    <location>
        <begin position="309"/>
        <end position="328"/>
    </location>
</feature>
<dbReference type="InterPro" id="IPR001807">
    <property type="entry name" value="ClC"/>
</dbReference>
<feature type="transmembrane region" description="Helical" evidence="11">
    <location>
        <begin position="164"/>
        <end position="189"/>
    </location>
</feature>
<evidence type="ECO:0000256" key="8">
    <source>
        <dbReference type="ARBA" id="ARBA00023214"/>
    </source>
</evidence>
<evidence type="ECO:0000256" key="1">
    <source>
        <dbReference type="ARBA" id="ARBA00004141"/>
    </source>
</evidence>
<dbReference type="PRINTS" id="PR00762">
    <property type="entry name" value="CLCHANNEL"/>
</dbReference>
<comment type="subcellular location">
    <subcellularLocation>
        <location evidence="1">Membrane</location>
        <topology evidence="1">Multi-pass membrane protein</topology>
    </subcellularLocation>
</comment>
<evidence type="ECO:0000256" key="11">
    <source>
        <dbReference type="SAM" id="Phobius"/>
    </source>
</evidence>
<comment type="caution">
    <text evidence="12">The sequence shown here is derived from an EMBL/GenBank/DDBJ whole genome shotgun (WGS) entry which is preliminary data.</text>
</comment>
<feature type="transmembrane region" description="Helical" evidence="11">
    <location>
        <begin position="196"/>
        <end position="219"/>
    </location>
</feature>
<feature type="transmembrane region" description="Helical" evidence="11">
    <location>
        <begin position="340"/>
        <end position="358"/>
    </location>
</feature>
<feature type="transmembrane region" description="Helical" evidence="11">
    <location>
        <begin position="364"/>
        <end position="391"/>
    </location>
</feature>
<keyword evidence="9" id="KW-0407">Ion channel</keyword>
<keyword evidence="13" id="KW-1185">Reference proteome</keyword>
<evidence type="ECO:0000256" key="4">
    <source>
        <dbReference type="ARBA" id="ARBA00022989"/>
    </source>
</evidence>
<organism evidence="12 13">
    <name type="scientific">Actinomycetospora endophytica</name>
    <dbReference type="NCBI Taxonomy" id="2291215"/>
    <lineage>
        <taxon>Bacteria</taxon>
        <taxon>Bacillati</taxon>
        <taxon>Actinomycetota</taxon>
        <taxon>Actinomycetes</taxon>
        <taxon>Pseudonocardiales</taxon>
        <taxon>Pseudonocardiaceae</taxon>
        <taxon>Actinomycetospora</taxon>
    </lineage>
</organism>
<name>A0ABS8P9E0_9PSEU</name>